<dbReference type="EMBL" id="KZ613487">
    <property type="protein sequence ID" value="PMD19906.1"/>
    <property type="molecule type" value="Genomic_DNA"/>
</dbReference>
<dbReference type="AlphaFoldDB" id="A0A2J6Q140"/>
<dbReference type="OrthoDB" id="10465722at2759"/>
<gene>
    <name evidence="1" type="ORF">NA56DRAFT_690125</name>
</gene>
<name>A0A2J6Q140_9HELO</name>
<evidence type="ECO:0000313" key="2">
    <source>
        <dbReference type="Proteomes" id="UP000235672"/>
    </source>
</evidence>
<dbReference type="Proteomes" id="UP000235672">
    <property type="component" value="Unassembled WGS sequence"/>
</dbReference>
<protein>
    <submittedName>
        <fullName evidence="1">Uncharacterized protein</fullName>
    </submittedName>
</protein>
<proteinExistence type="predicted"/>
<reference evidence="1 2" key="1">
    <citation type="submission" date="2016-05" db="EMBL/GenBank/DDBJ databases">
        <title>A degradative enzymes factory behind the ericoid mycorrhizal symbiosis.</title>
        <authorList>
            <consortium name="DOE Joint Genome Institute"/>
            <person name="Martino E."/>
            <person name="Morin E."/>
            <person name="Grelet G."/>
            <person name="Kuo A."/>
            <person name="Kohler A."/>
            <person name="Daghino S."/>
            <person name="Barry K."/>
            <person name="Choi C."/>
            <person name="Cichocki N."/>
            <person name="Clum A."/>
            <person name="Copeland A."/>
            <person name="Hainaut M."/>
            <person name="Haridas S."/>
            <person name="Labutti K."/>
            <person name="Lindquist E."/>
            <person name="Lipzen A."/>
            <person name="Khouja H.-R."/>
            <person name="Murat C."/>
            <person name="Ohm R."/>
            <person name="Olson A."/>
            <person name="Spatafora J."/>
            <person name="Veneault-Fourrey C."/>
            <person name="Henrissat B."/>
            <person name="Grigoriev I."/>
            <person name="Martin F."/>
            <person name="Perotto S."/>
        </authorList>
    </citation>
    <scope>NUCLEOTIDE SEQUENCE [LARGE SCALE GENOMIC DNA]</scope>
    <source>
        <strain evidence="1 2">UAMH 7357</strain>
    </source>
</reference>
<keyword evidence="2" id="KW-1185">Reference proteome</keyword>
<sequence length="318" mass="36879">MPDVDSSGKEFWSVDLDEWVYERGTGDENEWKPPVKGHMLHSTVEKDDDGNLYLVWTFADEDCWMIGKKERGWNMGIETEGDKRRLKLTDLLAEQVVPGGGGLPQVPIERDMLKEREKLGLERMLFCETRPDENYLLGSYRWIYSSANKHPWYPQDSWDSGLALFRNPSGGSKITGRLKFWSDYDNAEMRTKVGAISPSVDEEGKEIWCMTSGRWFGAPQRKSYGKMLLMDGHQMRFTAEKDDAGNPFWVVMLCWGPNHRLYNTPLTYSYLIGKRQNYRYGRLGFSADEYARLAYGRQSGCGFQKILMECQRLMKDME</sequence>
<organism evidence="1 2">
    <name type="scientific">Hyaloscypha hepaticicola</name>
    <dbReference type="NCBI Taxonomy" id="2082293"/>
    <lineage>
        <taxon>Eukaryota</taxon>
        <taxon>Fungi</taxon>
        <taxon>Dikarya</taxon>
        <taxon>Ascomycota</taxon>
        <taxon>Pezizomycotina</taxon>
        <taxon>Leotiomycetes</taxon>
        <taxon>Helotiales</taxon>
        <taxon>Hyaloscyphaceae</taxon>
        <taxon>Hyaloscypha</taxon>
    </lineage>
</organism>
<evidence type="ECO:0000313" key="1">
    <source>
        <dbReference type="EMBL" id="PMD19906.1"/>
    </source>
</evidence>
<accession>A0A2J6Q140</accession>